<dbReference type="GO" id="GO:0016117">
    <property type="term" value="P:carotenoid biosynthetic process"/>
    <property type="evidence" value="ECO:0007669"/>
    <property type="project" value="UniProtKB-KW"/>
</dbReference>
<organism evidence="4 5">
    <name type="scientific">Clathrus columnatus</name>
    <dbReference type="NCBI Taxonomy" id="1419009"/>
    <lineage>
        <taxon>Eukaryota</taxon>
        <taxon>Fungi</taxon>
        <taxon>Dikarya</taxon>
        <taxon>Basidiomycota</taxon>
        <taxon>Agaricomycotina</taxon>
        <taxon>Agaricomycetes</taxon>
        <taxon>Phallomycetidae</taxon>
        <taxon>Phallales</taxon>
        <taxon>Clathraceae</taxon>
        <taxon>Clathrus</taxon>
    </lineage>
</organism>
<evidence type="ECO:0000313" key="5">
    <source>
        <dbReference type="Proteomes" id="UP001050691"/>
    </source>
</evidence>
<evidence type="ECO:0000313" key="4">
    <source>
        <dbReference type="EMBL" id="GJJ11541.1"/>
    </source>
</evidence>
<comment type="catalytic activity">
    <reaction evidence="1">
        <text>2 (2E,6E,10E)-geranylgeranyl diphosphate = 15-cis-phytoene + 2 diphosphate</text>
        <dbReference type="Rhea" id="RHEA:34475"/>
        <dbReference type="ChEBI" id="CHEBI:27787"/>
        <dbReference type="ChEBI" id="CHEBI:33019"/>
        <dbReference type="ChEBI" id="CHEBI:58756"/>
        <dbReference type="EC" id="2.5.1.32"/>
    </reaction>
</comment>
<evidence type="ECO:0000256" key="3">
    <source>
        <dbReference type="ARBA" id="ARBA00022746"/>
    </source>
</evidence>
<reference evidence="4" key="1">
    <citation type="submission" date="2021-10" db="EMBL/GenBank/DDBJ databases">
        <title>De novo Genome Assembly of Clathrus columnatus (Basidiomycota, Fungi) Using Illumina and Nanopore Sequence Data.</title>
        <authorList>
            <person name="Ogiso-Tanaka E."/>
            <person name="Itagaki H."/>
            <person name="Hosoya T."/>
            <person name="Hosaka K."/>
        </authorList>
    </citation>
    <scope>NUCLEOTIDE SEQUENCE</scope>
    <source>
        <strain evidence="4">MO-923</strain>
    </source>
</reference>
<comment type="caution">
    <text evidence="4">The sequence shown here is derived from an EMBL/GenBank/DDBJ whole genome shotgun (WGS) entry which is preliminary data.</text>
</comment>
<evidence type="ECO:0000256" key="2">
    <source>
        <dbReference type="ARBA" id="ARBA00012396"/>
    </source>
</evidence>
<proteinExistence type="predicted"/>
<dbReference type="Gene3D" id="1.10.600.10">
    <property type="entry name" value="Farnesyl Diphosphate Synthase"/>
    <property type="match status" value="1"/>
</dbReference>
<dbReference type="InterPro" id="IPR008949">
    <property type="entry name" value="Isoprenoid_synthase_dom_sf"/>
</dbReference>
<dbReference type="EMBL" id="BPWL01000006">
    <property type="protein sequence ID" value="GJJ11541.1"/>
    <property type="molecule type" value="Genomic_DNA"/>
</dbReference>
<dbReference type="AlphaFoldDB" id="A0AAV5AGC2"/>
<dbReference type="PANTHER" id="PTHR31480">
    <property type="entry name" value="BIFUNCTIONAL LYCOPENE CYCLASE/PHYTOENE SYNTHASE"/>
    <property type="match status" value="1"/>
</dbReference>
<keyword evidence="3" id="KW-0125">Carotenoid biosynthesis</keyword>
<gene>
    <name evidence="4" type="ORF">Clacol_005775</name>
</gene>
<dbReference type="Proteomes" id="UP001050691">
    <property type="component" value="Unassembled WGS sequence"/>
</dbReference>
<dbReference type="InterPro" id="IPR002060">
    <property type="entry name" value="Squ/phyt_synthse"/>
</dbReference>
<sequence length="267" mass="30102">MDDLVDEASNTQSAEEALAIIESFIDKTASDPLGYHSTPDTFSYQDRSTFMLLPPLLHYIPVNQFTQLLQGFKTDIQFFKAANISEFPIQTENDLVQYCECVASTVGRMFVYATWNAESAYPVSTCRQEWVLKHATKMGIALQLINVARDIIQDARNGRLYVPLDWAKSLEERAELDELVNNPDSPAAASAARKYSLRLVQMARFYYNLAVTALDSLPSDCIKGARLAVDVYMGIGEEILKRHGDVSQRVSLSRIQRMEIALKVLYK</sequence>
<accession>A0AAV5AGC2</accession>
<dbReference type="SUPFAM" id="SSF48576">
    <property type="entry name" value="Terpenoid synthases"/>
    <property type="match status" value="1"/>
</dbReference>
<dbReference type="Pfam" id="PF00494">
    <property type="entry name" value="SQS_PSY"/>
    <property type="match status" value="1"/>
</dbReference>
<dbReference type="EC" id="2.5.1.32" evidence="2"/>
<keyword evidence="5" id="KW-1185">Reference proteome</keyword>
<protein>
    <recommendedName>
        <fullName evidence="2">15-cis-phytoene synthase</fullName>
        <ecNumber evidence="2">2.5.1.32</ecNumber>
    </recommendedName>
</protein>
<name>A0AAV5AGC2_9AGAM</name>
<evidence type="ECO:0000256" key="1">
    <source>
        <dbReference type="ARBA" id="ARBA00001805"/>
    </source>
</evidence>